<name>A0A382CJS7_9ZZZZ</name>
<dbReference type="EMBL" id="UINC01034677">
    <property type="protein sequence ID" value="SVB25891.1"/>
    <property type="molecule type" value="Genomic_DNA"/>
</dbReference>
<organism evidence="1">
    <name type="scientific">marine metagenome</name>
    <dbReference type="NCBI Taxonomy" id="408172"/>
    <lineage>
        <taxon>unclassified sequences</taxon>
        <taxon>metagenomes</taxon>
        <taxon>ecological metagenomes</taxon>
    </lineage>
</organism>
<proteinExistence type="predicted"/>
<feature type="non-terminal residue" evidence="1">
    <location>
        <position position="1"/>
    </location>
</feature>
<accession>A0A382CJS7</accession>
<sequence length="49" mass="5893">MPLSTNFNVTPYYDDYDESKNYYRILFRPGYAVQAREVTQLQTILQKQI</sequence>
<evidence type="ECO:0000313" key="1">
    <source>
        <dbReference type="EMBL" id="SVB25891.1"/>
    </source>
</evidence>
<dbReference type="AlphaFoldDB" id="A0A382CJS7"/>
<feature type="non-terminal residue" evidence="1">
    <location>
        <position position="49"/>
    </location>
</feature>
<protein>
    <submittedName>
        <fullName evidence="1">Uncharacterized protein</fullName>
    </submittedName>
</protein>
<gene>
    <name evidence="1" type="ORF">METZ01_LOCUS178745</name>
</gene>
<reference evidence="1" key="1">
    <citation type="submission" date="2018-05" db="EMBL/GenBank/DDBJ databases">
        <authorList>
            <person name="Lanie J.A."/>
            <person name="Ng W.-L."/>
            <person name="Kazmierczak K.M."/>
            <person name="Andrzejewski T.M."/>
            <person name="Davidsen T.M."/>
            <person name="Wayne K.J."/>
            <person name="Tettelin H."/>
            <person name="Glass J.I."/>
            <person name="Rusch D."/>
            <person name="Podicherti R."/>
            <person name="Tsui H.-C.T."/>
            <person name="Winkler M.E."/>
        </authorList>
    </citation>
    <scope>NUCLEOTIDE SEQUENCE</scope>
</reference>